<keyword evidence="5 7" id="KW-1133">Transmembrane helix</keyword>
<feature type="transmembrane region" description="Helical" evidence="7">
    <location>
        <begin position="309"/>
        <end position="326"/>
    </location>
</feature>
<dbReference type="PANTHER" id="PTHR21229:SF1">
    <property type="entry name" value="GH17801P"/>
    <property type="match status" value="1"/>
</dbReference>
<dbReference type="GO" id="GO:0016020">
    <property type="term" value="C:membrane"/>
    <property type="evidence" value="ECO:0007669"/>
    <property type="project" value="UniProtKB-SubCell"/>
</dbReference>
<feature type="transmembrane region" description="Helical" evidence="7">
    <location>
        <begin position="201"/>
        <end position="221"/>
    </location>
</feature>
<organism evidence="11 12">
    <name type="scientific">Saccharomyces cerevisiae x Saccharomyces kudriavzevii (strain VIN7)</name>
    <name type="common">Yeast</name>
    <dbReference type="NCBI Taxonomy" id="1095631"/>
    <lineage>
        <taxon>Eukaryota</taxon>
        <taxon>Fungi</taxon>
        <taxon>Dikarya</taxon>
        <taxon>Ascomycota</taxon>
        <taxon>Saccharomycotina</taxon>
        <taxon>Saccharomycetes</taxon>
        <taxon>Saccharomycetales</taxon>
        <taxon>Saccharomycetaceae</taxon>
        <taxon>Saccharomyces</taxon>
    </lineage>
</organism>
<gene>
    <name evidence="11" type="ORF">VIN7_7455</name>
</gene>
<evidence type="ECO:0000259" key="10">
    <source>
        <dbReference type="Pfam" id="PF21902"/>
    </source>
</evidence>
<evidence type="ECO:0000256" key="7">
    <source>
        <dbReference type="SAM" id="Phobius"/>
    </source>
</evidence>
<dbReference type="Pfam" id="PF21902">
    <property type="entry name" value="PTM1-like_N"/>
    <property type="match status" value="1"/>
</dbReference>
<feature type="transmembrane region" description="Helical" evidence="7">
    <location>
        <begin position="266"/>
        <end position="297"/>
    </location>
</feature>
<dbReference type="PANTHER" id="PTHR21229">
    <property type="entry name" value="LUNG SEVEN TRANSMEMBRANE RECEPTOR"/>
    <property type="match status" value="1"/>
</dbReference>
<evidence type="ECO:0000256" key="3">
    <source>
        <dbReference type="ARBA" id="ARBA00022692"/>
    </source>
</evidence>
<keyword evidence="12" id="KW-1185">Reference proteome</keyword>
<feature type="transmembrane region" description="Helical" evidence="7">
    <location>
        <begin position="338"/>
        <end position="358"/>
    </location>
</feature>
<keyword evidence="3 7" id="KW-0812">Transmembrane</keyword>
<dbReference type="InterPro" id="IPR053937">
    <property type="entry name" value="GOST_TM"/>
</dbReference>
<feature type="transmembrane region" description="Helical" evidence="7">
    <location>
        <begin position="427"/>
        <end position="444"/>
    </location>
</feature>
<dbReference type="EMBL" id="AGVY01000238">
    <property type="protein sequence ID" value="EHN02151.1"/>
    <property type="molecule type" value="Genomic_DNA"/>
</dbReference>
<dbReference type="Pfam" id="PF06814">
    <property type="entry name" value="GOST_TM"/>
    <property type="match status" value="1"/>
</dbReference>
<feature type="signal peptide" evidence="8">
    <location>
        <begin position="1"/>
        <end position="27"/>
    </location>
</feature>
<evidence type="ECO:0000256" key="4">
    <source>
        <dbReference type="ARBA" id="ARBA00022729"/>
    </source>
</evidence>
<feature type="transmembrane region" description="Helical" evidence="7">
    <location>
        <begin position="233"/>
        <end position="254"/>
    </location>
</feature>
<dbReference type="GO" id="GO:0042147">
    <property type="term" value="P:retrograde transport, endosome to Golgi"/>
    <property type="evidence" value="ECO:0007669"/>
    <property type="project" value="TreeGrafter"/>
</dbReference>
<feature type="domain" description="PTM1-like N-terminal" evidence="10">
    <location>
        <begin position="38"/>
        <end position="186"/>
    </location>
</feature>
<dbReference type="GO" id="GO:0005829">
    <property type="term" value="C:cytosol"/>
    <property type="evidence" value="ECO:0007669"/>
    <property type="project" value="GOC"/>
</dbReference>
<feature type="chain" id="PRO_5003533389" evidence="8">
    <location>
        <begin position="28"/>
        <end position="539"/>
    </location>
</feature>
<evidence type="ECO:0000256" key="5">
    <source>
        <dbReference type="ARBA" id="ARBA00022989"/>
    </source>
</evidence>
<evidence type="ECO:0000256" key="2">
    <source>
        <dbReference type="ARBA" id="ARBA00007883"/>
    </source>
</evidence>
<sequence>MTMENGKMRGSWLLLTGLLLLCGMVCGNQETISQKYHDVCSGMYSKKDFNGKIDPFISFTLEELSLNEEDDSGEGISVAVFDFQDYEHIGVRLPNGEIQYICDDYALDLSLCDDSSLGKFIIQEVATDPFTSKEHNLTSPILTFTQQELGTHERTYSIKKTGYYCVTTSSFTSSRSKFRATVNFRNAYGELDASEAYKLPIYAFLAIAYAICTLAYSWLCWKHRNELLPLQKYILVFLVFLTADTIFVWMYYVIENQKGNSSVALRIYMVFISIFSAGKLTFTFLLVLLISFGYGIVYPKLERTLLRRCQIFAAFTFAVCVAFLVQKYSQNSESLSNLILITAIPLVLCLFAFYYLTLSSMNKTMTYLREQKQVVKLNMYRKLIILCYISLFVLFLGLLVSTFAYAGMDTVDMIEQYWKTEFLITDTWPSFVYFVVFIVFAFFWRPTSTSYLLACSHQLPTDMENVSEFDLDDINSLSDEALPERGARNDYQGQDHSMDIDLASDFEEVPSANANARADDDVLFDIDYGKDTEIDRHAA</sequence>
<comment type="caution">
    <text evidence="11">The sequence shown here is derived from an EMBL/GenBank/DDBJ whole genome shotgun (WGS) entry which is preliminary data.</text>
</comment>
<proteinExistence type="inferred from homology"/>
<dbReference type="InterPro" id="IPR009637">
    <property type="entry name" value="GPR107/GPR108-like"/>
</dbReference>
<dbReference type="Proteomes" id="UP000009009">
    <property type="component" value="Unassembled WGS sequence"/>
</dbReference>
<dbReference type="OrthoDB" id="19932at2759"/>
<reference evidence="11 12" key="1">
    <citation type="journal article" date="2012" name="FEMS Yeast Res.">
        <title>The genome sequence of the wine yeast VIN7 reveals an allotriploid hybrid genome with Saccharomyces cerevisiae and Saccharomyces kudriavzevii origins.</title>
        <authorList>
            <person name="Borneman A.R."/>
            <person name="Desany B.A."/>
            <person name="Riches D."/>
            <person name="Affourtit J.P."/>
            <person name="Forgan A.H."/>
            <person name="Pretorius I.S."/>
            <person name="Egholm M."/>
            <person name="Chambers P.J."/>
        </authorList>
    </citation>
    <scope>NUCLEOTIDE SEQUENCE [LARGE SCALE GENOMIC DNA]</scope>
    <source>
        <strain evidence="11 12">VIN7</strain>
    </source>
</reference>
<evidence type="ECO:0000313" key="12">
    <source>
        <dbReference type="Proteomes" id="UP000009009"/>
    </source>
</evidence>
<comment type="similarity">
    <text evidence="2">Belongs to the LU7TM family.</text>
</comment>
<dbReference type="PhylomeDB" id="H0GVK3"/>
<dbReference type="HOGENOM" id="CLU_024065_1_0_1"/>
<accession>H0GVK3</accession>
<evidence type="ECO:0000256" key="8">
    <source>
        <dbReference type="SAM" id="SignalP"/>
    </source>
</evidence>
<dbReference type="AlphaFoldDB" id="H0GVK3"/>
<feature type="transmembrane region" description="Helical" evidence="7">
    <location>
        <begin position="379"/>
        <end position="407"/>
    </location>
</feature>
<feature type="domain" description="GOST seven transmembrane" evidence="9">
    <location>
        <begin position="198"/>
        <end position="450"/>
    </location>
</feature>
<evidence type="ECO:0000313" key="11">
    <source>
        <dbReference type="EMBL" id="EHN02151.1"/>
    </source>
</evidence>
<evidence type="ECO:0000259" key="9">
    <source>
        <dbReference type="Pfam" id="PF06814"/>
    </source>
</evidence>
<dbReference type="GO" id="GO:0005794">
    <property type="term" value="C:Golgi apparatus"/>
    <property type="evidence" value="ECO:0007669"/>
    <property type="project" value="TreeGrafter"/>
</dbReference>
<name>H0GVK3_SACCK</name>
<keyword evidence="6 7" id="KW-0472">Membrane</keyword>
<keyword evidence="4 8" id="KW-0732">Signal</keyword>
<comment type="subcellular location">
    <subcellularLocation>
        <location evidence="1">Membrane</location>
        <topology evidence="1">Multi-pass membrane protein</topology>
    </subcellularLocation>
</comment>
<evidence type="ECO:0000256" key="1">
    <source>
        <dbReference type="ARBA" id="ARBA00004141"/>
    </source>
</evidence>
<protein>
    <submittedName>
        <fullName evidence="11">YHL017W-like protein</fullName>
    </submittedName>
</protein>
<evidence type="ECO:0000256" key="6">
    <source>
        <dbReference type="ARBA" id="ARBA00023136"/>
    </source>
</evidence>
<dbReference type="InterPro" id="IPR053938">
    <property type="entry name" value="PTM1-like_N"/>
</dbReference>